<comment type="caution">
    <text evidence="2">The sequence shown here is derived from an EMBL/GenBank/DDBJ whole genome shotgun (WGS) entry which is preliminary data.</text>
</comment>
<dbReference type="EMBL" id="BGZK01000583">
    <property type="protein sequence ID" value="GBP51556.1"/>
    <property type="molecule type" value="Genomic_DNA"/>
</dbReference>
<dbReference type="AlphaFoldDB" id="A0A4C1WJC7"/>
<keyword evidence="3" id="KW-1185">Reference proteome</keyword>
<accession>A0A4C1WJC7</accession>
<gene>
    <name evidence="2" type="ORF">EVAR_34442_1</name>
</gene>
<evidence type="ECO:0000256" key="1">
    <source>
        <dbReference type="SAM" id="MobiDB-lite"/>
    </source>
</evidence>
<feature type="region of interest" description="Disordered" evidence="1">
    <location>
        <begin position="1"/>
        <end position="48"/>
    </location>
</feature>
<protein>
    <submittedName>
        <fullName evidence="2">Uncharacterized protein</fullName>
    </submittedName>
</protein>
<sequence length="89" mass="10569">MNSDVRKRGDLKEEEMFRVEKDSARRSSRSYDYGMGPRAERPPPAQPITRALTRRLQHRRPRRRPALDPAGLLARRTPWIYGCEIFDRF</sequence>
<feature type="compositionally biased region" description="Basic and acidic residues" evidence="1">
    <location>
        <begin position="1"/>
        <end position="25"/>
    </location>
</feature>
<proteinExistence type="predicted"/>
<dbReference type="Proteomes" id="UP000299102">
    <property type="component" value="Unassembled WGS sequence"/>
</dbReference>
<evidence type="ECO:0000313" key="3">
    <source>
        <dbReference type="Proteomes" id="UP000299102"/>
    </source>
</evidence>
<evidence type="ECO:0000313" key="2">
    <source>
        <dbReference type="EMBL" id="GBP51556.1"/>
    </source>
</evidence>
<organism evidence="2 3">
    <name type="scientific">Eumeta variegata</name>
    <name type="common">Bagworm moth</name>
    <name type="synonym">Eumeta japonica</name>
    <dbReference type="NCBI Taxonomy" id="151549"/>
    <lineage>
        <taxon>Eukaryota</taxon>
        <taxon>Metazoa</taxon>
        <taxon>Ecdysozoa</taxon>
        <taxon>Arthropoda</taxon>
        <taxon>Hexapoda</taxon>
        <taxon>Insecta</taxon>
        <taxon>Pterygota</taxon>
        <taxon>Neoptera</taxon>
        <taxon>Endopterygota</taxon>
        <taxon>Lepidoptera</taxon>
        <taxon>Glossata</taxon>
        <taxon>Ditrysia</taxon>
        <taxon>Tineoidea</taxon>
        <taxon>Psychidae</taxon>
        <taxon>Oiketicinae</taxon>
        <taxon>Eumeta</taxon>
    </lineage>
</organism>
<name>A0A4C1WJC7_EUMVA</name>
<reference evidence="2 3" key="1">
    <citation type="journal article" date="2019" name="Commun. Biol.">
        <title>The bagworm genome reveals a unique fibroin gene that provides high tensile strength.</title>
        <authorList>
            <person name="Kono N."/>
            <person name="Nakamura H."/>
            <person name="Ohtoshi R."/>
            <person name="Tomita M."/>
            <person name="Numata K."/>
            <person name="Arakawa K."/>
        </authorList>
    </citation>
    <scope>NUCLEOTIDE SEQUENCE [LARGE SCALE GENOMIC DNA]</scope>
</reference>